<organism evidence="5 6">
    <name type="scientific">Paragonimus westermani</name>
    <dbReference type="NCBI Taxonomy" id="34504"/>
    <lineage>
        <taxon>Eukaryota</taxon>
        <taxon>Metazoa</taxon>
        <taxon>Spiralia</taxon>
        <taxon>Lophotrochozoa</taxon>
        <taxon>Platyhelminthes</taxon>
        <taxon>Trematoda</taxon>
        <taxon>Digenea</taxon>
        <taxon>Plagiorchiida</taxon>
        <taxon>Troglotremata</taxon>
        <taxon>Troglotrematidae</taxon>
        <taxon>Paragonimus</taxon>
    </lineage>
</organism>
<feature type="compositionally biased region" description="Polar residues" evidence="3">
    <location>
        <begin position="628"/>
        <end position="655"/>
    </location>
</feature>
<dbReference type="InterPro" id="IPR016035">
    <property type="entry name" value="Acyl_Trfase/lysoPLipase"/>
</dbReference>
<dbReference type="Gene3D" id="3.40.1090.10">
    <property type="entry name" value="Cytosolic phospholipase A2 catalytic domain"/>
    <property type="match status" value="1"/>
</dbReference>
<feature type="compositionally biased region" description="Basic residues" evidence="3">
    <location>
        <begin position="304"/>
        <end position="315"/>
    </location>
</feature>
<evidence type="ECO:0000256" key="2">
    <source>
        <dbReference type="PROSITE-ProRule" id="PRU01161"/>
    </source>
</evidence>
<dbReference type="GO" id="GO:0005811">
    <property type="term" value="C:lipid droplet"/>
    <property type="evidence" value="ECO:0007669"/>
    <property type="project" value="TreeGrafter"/>
</dbReference>
<evidence type="ECO:0000313" key="5">
    <source>
        <dbReference type="EMBL" id="KAF8564306.1"/>
    </source>
</evidence>
<feature type="short sequence motif" description="GXGXXG" evidence="2">
    <location>
        <begin position="31"/>
        <end position="36"/>
    </location>
</feature>
<dbReference type="Proteomes" id="UP000699462">
    <property type="component" value="Unassembled WGS sequence"/>
</dbReference>
<dbReference type="GO" id="GO:0055088">
    <property type="term" value="P:lipid homeostasis"/>
    <property type="evidence" value="ECO:0007669"/>
    <property type="project" value="TreeGrafter"/>
</dbReference>
<sequence length="673" mass="75001">MLSRSPELNQLEEDRYYRDTPSLKHNLSFAGCGFLGLYHVGVCSCLRRCAPHLYHNRPISGASAGAIAAACLLCDVGMAESVQYMCALIKNCRSHFFGPFDPRFKTNEHLREGLDRILPSDAHVLCSGRLSVSLTSCSTGKNIVVTHYKNKEELISAILCSTFIPVFSGFVPAIFRGQPVLDGGFSDNLLCIDRMTITVSPFVGEADISPMDATWKSGYSLPAPQRVEDILGTVSILNNTIRLNWTNVKRILHALWPMTPEELYSLTYQGYVDALRYLTTRGFIACRLHQTPRAFSNFAQHQIHSPRTKSPRYRRNMSTSSLSDCSTTTGKKSVTETVKRTSVARTPSPRSCKSSVRHPVGATDTHLVGSGVGLNVAHCHACYEELHKAHNSSLPTFIRAIILGDGRYRRPQSDYFCKSMLFGGITLMRNVLWWSMSHVYSCIHRVFYLPIFVQLDLLIRCISCLMQYHGSLPFCVTQLQCSLSLLQKLKRYASSWESYTGDLFHEYVPPAKPRFRSTVPHSQPLQHSPIDFACRLQSAVFSGTDNLTDFFSFNLMELPTADECGLELLGSSNPYLDSHQFSLSTFKVGPAPSPKSRYRYANAPVSRIILDPDNTPRRARKSDDNQHPIVSQVSSLCTPSSDPDMSNGSGTFYLTSPSSSSPRRVASCSSKDK</sequence>
<feature type="compositionally biased region" description="Polar residues" evidence="3">
    <location>
        <begin position="343"/>
        <end position="354"/>
    </location>
</feature>
<keyword evidence="2" id="KW-0378">Hydrolase</keyword>
<comment type="caution">
    <text evidence="5">The sequence shown here is derived from an EMBL/GenBank/DDBJ whole genome shotgun (WGS) entry which is preliminary data.</text>
</comment>
<name>A0A8T0DAC5_9TREM</name>
<dbReference type="InterPro" id="IPR002641">
    <property type="entry name" value="PNPLA_dom"/>
</dbReference>
<dbReference type="PROSITE" id="PS51635">
    <property type="entry name" value="PNPLA"/>
    <property type="match status" value="1"/>
</dbReference>
<reference evidence="5 6" key="1">
    <citation type="submission" date="2019-07" db="EMBL/GenBank/DDBJ databases">
        <title>Annotation for the trematode Paragonimus westermani.</title>
        <authorList>
            <person name="Choi Y.-J."/>
        </authorList>
    </citation>
    <scope>NUCLEOTIDE SEQUENCE [LARGE SCALE GENOMIC DNA]</scope>
    <source>
        <strain evidence="5">180907_Pwestermani</strain>
    </source>
</reference>
<dbReference type="PANTHER" id="PTHR12406">
    <property type="entry name" value="CALCIUM-INDEPENDENT PHOSPHOLIPASE A2 IPLA2 -RELATED"/>
    <property type="match status" value="1"/>
</dbReference>
<feature type="active site" description="Proton acceptor" evidence="2">
    <location>
        <position position="182"/>
    </location>
</feature>
<dbReference type="SUPFAM" id="SSF52151">
    <property type="entry name" value="FabD/lysophospholipase-like"/>
    <property type="match status" value="1"/>
</dbReference>
<evidence type="ECO:0000313" key="6">
    <source>
        <dbReference type="Proteomes" id="UP000699462"/>
    </source>
</evidence>
<dbReference type="EMBL" id="JTDF01009047">
    <property type="protein sequence ID" value="KAF8564306.1"/>
    <property type="molecule type" value="Genomic_DNA"/>
</dbReference>
<dbReference type="AlphaFoldDB" id="A0A8T0DAC5"/>
<keyword evidence="1 2" id="KW-0443">Lipid metabolism</keyword>
<evidence type="ECO:0000256" key="1">
    <source>
        <dbReference type="ARBA" id="ARBA00023098"/>
    </source>
</evidence>
<accession>A0A8T0DAC5</accession>
<dbReference type="GO" id="GO:0004806">
    <property type="term" value="F:triacylglycerol lipase activity"/>
    <property type="evidence" value="ECO:0007669"/>
    <property type="project" value="TreeGrafter"/>
</dbReference>
<feature type="short sequence motif" description="DGA/G" evidence="2">
    <location>
        <begin position="182"/>
        <end position="184"/>
    </location>
</feature>
<feature type="region of interest" description="Disordered" evidence="3">
    <location>
        <begin position="300"/>
        <end position="358"/>
    </location>
</feature>
<keyword evidence="2" id="KW-0442">Lipid degradation</keyword>
<feature type="domain" description="PNPLA" evidence="4">
    <location>
        <begin position="27"/>
        <end position="195"/>
    </location>
</feature>
<dbReference type="Pfam" id="PF01734">
    <property type="entry name" value="Patatin"/>
    <property type="match status" value="1"/>
</dbReference>
<feature type="compositionally biased region" description="Low complexity" evidence="3">
    <location>
        <begin position="656"/>
        <end position="673"/>
    </location>
</feature>
<dbReference type="GO" id="GO:0019433">
    <property type="term" value="P:triglyceride catabolic process"/>
    <property type="evidence" value="ECO:0007669"/>
    <property type="project" value="TreeGrafter"/>
</dbReference>
<feature type="region of interest" description="Disordered" evidence="3">
    <location>
        <begin position="610"/>
        <end position="673"/>
    </location>
</feature>
<dbReference type="GO" id="GO:0005737">
    <property type="term" value="C:cytoplasm"/>
    <property type="evidence" value="ECO:0007669"/>
    <property type="project" value="TreeGrafter"/>
</dbReference>
<dbReference type="PANTHER" id="PTHR12406:SF41">
    <property type="entry name" value="BRUMMER, ISOFORM B-RELATED"/>
    <property type="match status" value="1"/>
</dbReference>
<evidence type="ECO:0000259" key="4">
    <source>
        <dbReference type="PROSITE" id="PS51635"/>
    </source>
</evidence>
<feature type="compositionally biased region" description="Low complexity" evidence="3">
    <location>
        <begin position="318"/>
        <end position="329"/>
    </location>
</feature>
<proteinExistence type="predicted"/>
<dbReference type="GO" id="GO:0016020">
    <property type="term" value="C:membrane"/>
    <property type="evidence" value="ECO:0007669"/>
    <property type="project" value="TreeGrafter"/>
</dbReference>
<dbReference type="InterPro" id="IPR033562">
    <property type="entry name" value="PLPL"/>
</dbReference>
<dbReference type="OrthoDB" id="197155at2759"/>
<feature type="active site" description="Nucleophile" evidence="2">
    <location>
        <position position="63"/>
    </location>
</feature>
<protein>
    <recommendedName>
        <fullName evidence="4">PNPLA domain-containing protein</fullName>
    </recommendedName>
</protein>
<keyword evidence="6" id="KW-1185">Reference proteome</keyword>
<feature type="short sequence motif" description="GXSXG" evidence="2">
    <location>
        <begin position="61"/>
        <end position="65"/>
    </location>
</feature>
<gene>
    <name evidence="5" type="ORF">P879_07388</name>
</gene>
<evidence type="ECO:0000256" key="3">
    <source>
        <dbReference type="SAM" id="MobiDB-lite"/>
    </source>
</evidence>